<dbReference type="GO" id="GO:0051537">
    <property type="term" value="F:2 iron, 2 sulfur cluster binding"/>
    <property type="evidence" value="ECO:0007669"/>
    <property type="project" value="UniProtKB-KW"/>
</dbReference>
<reference evidence="9" key="1">
    <citation type="submission" date="2016-08" db="EMBL/GenBank/DDBJ databases">
        <authorList>
            <person name="Seilhamer J.J."/>
        </authorList>
    </citation>
    <scope>NUCLEOTIDE SEQUENCE</scope>
    <source>
        <strain evidence="9">86</strain>
    </source>
</reference>
<dbReference type="InterPro" id="IPR020558">
    <property type="entry name" value="DiOHA_6PGluconate_deHydtase_CS"/>
</dbReference>
<dbReference type="SUPFAM" id="SSF143975">
    <property type="entry name" value="IlvD/EDD N-terminal domain-like"/>
    <property type="match status" value="1"/>
</dbReference>
<evidence type="ECO:0000256" key="7">
    <source>
        <dbReference type="ARBA" id="ARBA00023304"/>
    </source>
</evidence>
<organism evidence="9">
    <name type="scientific">uncultured Sporomusa sp</name>
    <dbReference type="NCBI Taxonomy" id="307249"/>
    <lineage>
        <taxon>Bacteria</taxon>
        <taxon>Bacillati</taxon>
        <taxon>Bacillota</taxon>
        <taxon>Negativicutes</taxon>
        <taxon>Selenomonadales</taxon>
        <taxon>Sporomusaceae</taxon>
        <taxon>Sporomusa</taxon>
        <taxon>environmental samples</taxon>
    </lineage>
</organism>
<evidence type="ECO:0000313" key="9">
    <source>
        <dbReference type="EMBL" id="SCM81686.1"/>
    </source>
</evidence>
<dbReference type="GO" id="GO:0046872">
    <property type="term" value="F:metal ion binding"/>
    <property type="evidence" value="ECO:0007669"/>
    <property type="project" value="UniProtKB-KW"/>
</dbReference>
<protein>
    <submittedName>
        <fullName evidence="9">Dihydroxy-acid dehydratase</fullName>
        <ecNumber evidence="9">4.2.1.9</ecNumber>
    </submittedName>
</protein>
<evidence type="ECO:0000256" key="2">
    <source>
        <dbReference type="ARBA" id="ARBA00022714"/>
    </source>
</evidence>
<dbReference type="FunFam" id="3.50.30.80:FF:000001">
    <property type="entry name" value="Dihydroxy-acid dehydratase"/>
    <property type="match status" value="1"/>
</dbReference>
<accession>A0A212LVZ5</accession>
<dbReference type="EC" id="4.2.1.9" evidence="9"/>
<evidence type="ECO:0000259" key="8">
    <source>
        <dbReference type="Pfam" id="PF24877"/>
    </source>
</evidence>
<feature type="domain" description="Dihydroxy-acid/6-phosphogluconate dehydratase C-terminal" evidence="8">
    <location>
        <begin position="49"/>
        <end position="249"/>
    </location>
</feature>
<dbReference type="InterPro" id="IPR056740">
    <property type="entry name" value="ILV_EDD_C"/>
</dbReference>
<dbReference type="GO" id="GO:0004160">
    <property type="term" value="F:dihydroxy-acid dehydratase activity"/>
    <property type="evidence" value="ECO:0007669"/>
    <property type="project" value="UniProtKB-EC"/>
</dbReference>
<comment type="similarity">
    <text evidence="1">Belongs to the IlvD/Edd family.</text>
</comment>
<keyword evidence="7" id="KW-0100">Branched-chain amino acid biosynthesis</keyword>
<sequence>MRELKDMLYLDAMTVTGKTVGENLNELEATGWFAEVNSYLSNYKLQAGDIVKPRKSPVKPQGNIKILKGNLAPEGAVIKLSGVDEAIHNFTGTARVFDSEEEAVAELLAGKIGPNTAIFIRFEGPKGSGMPEMLRTTEALWNMPELSSSVALFTDGRFSGATRGPAVGHIAPEAIEGGPIAYLEDGDMIHMDVAARTLDIVGINGREAAPQEVAAVLAERKKTKVFPVKDTTPLLRMYKKLARTCTEGAGLDI</sequence>
<name>A0A212LVZ5_9FIRM</name>
<dbReference type="PROSITE" id="PS00887">
    <property type="entry name" value="ILVD_EDD_2"/>
    <property type="match status" value="1"/>
</dbReference>
<dbReference type="InterPro" id="IPR037237">
    <property type="entry name" value="IlvD/EDD_N"/>
</dbReference>
<gene>
    <name evidence="9" type="ORF">KL86SPO_40170</name>
</gene>
<keyword evidence="5" id="KW-0411">Iron-sulfur</keyword>
<evidence type="ECO:0000256" key="4">
    <source>
        <dbReference type="ARBA" id="ARBA00023004"/>
    </source>
</evidence>
<dbReference type="EMBL" id="FMJE01000004">
    <property type="protein sequence ID" value="SCM81686.1"/>
    <property type="molecule type" value="Genomic_DNA"/>
</dbReference>
<keyword evidence="4" id="KW-0408">Iron</keyword>
<dbReference type="InterPro" id="IPR042096">
    <property type="entry name" value="Dihydro-acid_dehy_C"/>
</dbReference>
<evidence type="ECO:0000256" key="6">
    <source>
        <dbReference type="ARBA" id="ARBA00023239"/>
    </source>
</evidence>
<keyword evidence="3" id="KW-0479">Metal-binding</keyword>
<dbReference type="SUPFAM" id="SSF52016">
    <property type="entry name" value="LeuD/IlvD-like"/>
    <property type="match status" value="1"/>
</dbReference>
<proteinExistence type="inferred from homology"/>
<keyword evidence="7" id="KW-0028">Amino-acid biosynthesis</keyword>
<dbReference type="PANTHER" id="PTHR43661:SF3">
    <property type="entry name" value="D-XYLONATE DEHYDRATASE YAGF-RELATED"/>
    <property type="match status" value="1"/>
</dbReference>
<dbReference type="GO" id="GO:0009082">
    <property type="term" value="P:branched-chain amino acid biosynthetic process"/>
    <property type="evidence" value="ECO:0007669"/>
    <property type="project" value="UniProtKB-KW"/>
</dbReference>
<dbReference type="RefSeq" id="WP_288184640.1">
    <property type="nucleotide sequence ID" value="NZ_LT608335.1"/>
</dbReference>
<dbReference type="Pfam" id="PF24877">
    <property type="entry name" value="ILV_EDD_C"/>
    <property type="match status" value="1"/>
</dbReference>
<evidence type="ECO:0000256" key="5">
    <source>
        <dbReference type="ARBA" id="ARBA00023014"/>
    </source>
</evidence>
<dbReference type="GO" id="GO:0005829">
    <property type="term" value="C:cytosol"/>
    <property type="evidence" value="ECO:0007669"/>
    <property type="project" value="TreeGrafter"/>
</dbReference>
<dbReference type="Gene3D" id="3.50.30.80">
    <property type="entry name" value="IlvD/EDD C-terminal domain-like"/>
    <property type="match status" value="1"/>
</dbReference>
<evidence type="ECO:0000256" key="3">
    <source>
        <dbReference type="ARBA" id="ARBA00022723"/>
    </source>
</evidence>
<evidence type="ECO:0000256" key="1">
    <source>
        <dbReference type="ARBA" id="ARBA00006486"/>
    </source>
</evidence>
<keyword evidence="6 9" id="KW-0456">Lyase</keyword>
<keyword evidence="2" id="KW-0001">2Fe-2S</keyword>
<dbReference type="AlphaFoldDB" id="A0A212LVZ5"/>
<dbReference type="PANTHER" id="PTHR43661">
    <property type="entry name" value="D-XYLONATE DEHYDRATASE"/>
    <property type="match status" value="1"/>
</dbReference>